<name>W0RD30_9BACT</name>
<dbReference type="KEGG" id="gba:J421_0815"/>
<dbReference type="EMBL" id="CP007128">
    <property type="protein sequence ID" value="AHG88352.1"/>
    <property type="molecule type" value="Genomic_DNA"/>
</dbReference>
<keyword evidence="3" id="KW-1185">Reference proteome</keyword>
<dbReference type="InterPro" id="IPR007138">
    <property type="entry name" value="ABM_dom"/>
</dbReference>
<dbReference type="RefSeq" id="WP_025409894.1">
    <property type="nucleotide sequence ID" value="NZ_CP007128.1"/>
</dbReference>
<dbReference type="Proteomes" id="UP000019151">
    <property type="component" value="Chromosome"/>
</dbReference>
<evidence type="ECO:0000259" key="1">
    <source>
        <dbReference type="PROSITE" id="PS51725"/>
    </source>
</evidence>
<dbReference type="InterPro" id="IPR011008">
    <property type="entry name" value="Dimeric_a/b-barrel"/>
</dbReference>
<feature type="domain" description="ABM" evidence="1">
    <location>
        <begin position="2"/>
        <end position="91"/>
    </location>
</feature>
<dbReference type="AlphaFoldDB" id="W0RD30"/>
<protein>
    <submittedName>
        <fullName evidence="2">Antibiotic biosynthesis monooxygenase</fullName>
    </submittedName>
</protein>
<reference evidence="2 3" key="1">
    <citation type="journal article" date="2014" name="Genome Announc.">
        <title>Genome Sequence and Methylome of Soil Bacterium Gemmatirosa kalamazoonensis KBS708T, a Member of the Rarely Cultivated Gemmatimonadetes Phylum.</title>
        <authorList>
            <person name="Debruyn J.M."/>
            <person name="Radosevich M."/>
            <person name="Wommack K.E."/>
            <person name="Polson S.W."/>
            <person name="Hauser L.J."/>
            <person name="Fawaz M.N."/>
            <person name="Korlach J."/>
            <person name="Tsai Y.C."/>
        </authorList>
    </citation>
    <scope>NUCLEOTIDE SEQUENCE [LARGE SCALE GENOMIC DNA]</scope>
    <source>
        <strain evidence="2 3">KBS708</strain>
    </source>
</reference>
<evidence type="ECO:0000313" key="2">
    <source>
        <dbReference type="EMBL" id="AHG88352.1"/>
    </source>
</evidence>
<keyword evidence="2" id="KW-0503">Monooxygenase</keyword>
<dbReference type="OrthoDB" id="9812754at2"/>
<sequence>MLIVHVHVRVKADAIDAFAAASLENARSSVREPGVVRFDVIRQTDDPTRFVLQEIYRTADDPARHKETAHYAAWRDAVEPLMAEPRRSVKFEPVFPDDARWAMP</sequence>
<dbReference type="InParanoid" id="W0RD30"/>
<dbReference type="SUPFAM" id="SSF54909">
    <property type="entry name" value="Dimeric alpha+beta barrel"/>
    <property type="match status" value="1"/>
</dbReference>
<proteinExistence type="predicted"/>
<evidence type="ECO:0000313" key="3">
    <source>
        <dbReference type="Proteomes" id="UP000019151"/>
    </source>
</evidence>
<dbReference type="PANTHER" id="PTHR33336">
    <property type="entry name" value="QUINOL MONOOXYGENASE YGIN-RELATED"/>
    <property type="match status" value="1"/>
</dbReference>
<dbReference type="eggNOG" id="COG1359">
    <property type="taxonomic scope" value="Bacteria"/>
</dbReference>
<dbReference type="STRING" id="861299.J421_0815"/>
<dbReference type="Gene3D" id="3.30.70.100">
    <property type="match status" value="1"/>
</dbReference>
<dbReference type="GO" id="GO:0005829">
    <property type="term" value="C:cytosol"/>
    <property type="evidence" value="ECO:0007669"/>
    <property type="project" value="TreeGrafter"/>
</dbReference>
<dbReference type="Pfam" id="PF03992">
    <property type="entry name" value="ABM"/>
    <property type="match status" value="1"/>
</dbReference>
<dbReference type="InterPro" id="IPR050744">
    <property type="entry name" value="AI-2_Isomerase_LsrG"/>
</dbReference>
<gene>
    <name evidence="2" type="ORF">J421_0815</name>
</gene>
<dbReference type="HOGENOM" id="CLU_131496_3_0_0"/>
<accession>W0RD30</accession>
<organism evidence="2 3">
    <name type="scientific">Gemmatirosa kalamazoonensis</name>
    <dbReference type="NCBI Taxonomy" id="861299"/>
    <lineage>
        <taxon>Bacteria</taxon>
        <taxon>Pseudomonadati</taxon>
        <taxon>Gemmatimonadota</taxon>
        <taxon>Gemmatimonadia</taxon>
        <taxon>Gemmatimonadales</taxon>
        <taxon>Gemmatimonadaceae</taxon>
        <taxon>Gemmatirosa</taxon>
    </lineage>
</organism>
<keyword evidence="2" id="KW-0560">Oxidoreductase</keyword>
<dbReference type="PANTHER" id="PTHR33336:SF1">
    <property type="entry name" value="(4S)-4-HYDROXY-5-PHOSPHONOOXYPENTANE-2,3-DIONE ISOMERASE"/>
    <property type="match status" value="1"/>
</dbReference>
<dbReference type="PROSITE" id="PS51725">
    <property type="entry name" value="ABM"/>
    <property type="match status" value="1"/>
</dbReference>
<dbReference type="GO" id="GO:0004497">
    <property type="term" value="F:monooxygenase activity"/>
    <property type="evidence" value="ECO:0007669"/>
    <property type="project" value="UniProtKB-KW"/>
</dbReference>